<dbReference type="Proteomes" id="UP000507470">
    <property type="component" value="Unassembled WGS sequence"/>
</dbReference>
<protein>
    <submittedName>
        <fullName evidence="1">Uncharacterized protein</fullName>
    </submittedName>
</protein>
<proteinExistence type="predicted"/>
<keyword evidence="2" id="KW-1185">Reference proteome</keyword>
<name>A0A6J8EUW6_MYTCO</name>
<organism evidence="1 2">
    <name type="scientific">Mytilus coruscus</name>
    <name type="common">Sea mussel</name>
    <dbReference type="NCBI Taxonomy" id="42192"/>
    <lineage>
        <taxon>Eukaryota</taxon>
        <taxon>Metazoa</taxon>
        <taxon>Spiralia</taxon>
        <taxon>Lophotrochozoa</taxon>
        <taxon>Mollusca</taxon>
        <taxon>Bivalvia</taxon>
        <taxon>Autobranchia</taxon>
        <taxon>Pteriomorphia</taxon>
        <taxon>Mytilida</taxon>
        <taxon>Mytiloidea</taxon>
        <taxon>Mytilidae</taxon>
        <taxon>Mytilinae</taxon>
        <taxon>Mytilus</taxon>
    </lineage>
</organism>
<gene>
    <name evidence="1" type="ORF">MCOR_55263</name>
</gene>
<evidence type="ECO:0000313" key="2">
    <source>
        <dbReference type="Proteomes" id="UP000507470"/>
    </source>
</evidence>
<evidence type="ECO:0000313" key="1">
    <source>
        <dbReference type="EMBL" id="CAC5423275.1"/>
    </source>
</evidence>
<dbReference type="AlphaFoldDB" id="A0A6J8EUW6"/>
<accession>A0A6J8EUW6</accession>
<sequence length="181" mass="20315">MYFLAHLFVRSSVFSITKGCSPAFFIIEFSSHLTSSTGILKKCDKVQLSQASHQSGDNFTTRPKEPTVTESEFSPADALSLFSKKLDSALVKHKQSIITGIEEKVTFNRLQDLPTRSVISSSSRETADNRNLIRPVKKRLTKHCPKWSEVRVRMSYCKGTKSFALQISTGGTWKKSTQTTF</sequence>
<reference evidence="1 2" key="1">
    <citation type="submission" date="2020-06" db="EMBL/GenBank/DDBJ databases">
        <authorList>
            <person name="Li R."/>
            <person name="Bekaert M."/>
        </authorList>
    </citation>
    <scope>NUCLEOTIDE SEQUENCE [LARGE SCALE GENOMIC DNA]</scope>
    <source>
        <strain evidence="2">wild</strain>
    </source>
</reference>
<dbReference type="EMBL" id="CACVKT020009756">
    <property type="protein sequence ID" value="CAC5423275.1"/>
    <property type="molecule type" value="Genomic_DNA"/>
</dbReference>